<dbReference type="InterPro" id="IPR036108">
    <property type="entry name" value="4pyrrol_syn_uPrphyn_synt_sf"/>
</dbReference>
<dbReference type="SMART" id="SM00862">
    <property type="entry name" value="Trans_reg_C"/>
    <property type="match status" value="1"/>
</dbReference>
<dbReference type="Pfam" id="PF00486">
    <property type="entry name" value="Trans_reg_C"/>
    <property type="match status" value="1"/>
</dbReference>
<dbReference type="GO" id="GO:0003677">
    <property type="term" value="F:DNA binding"/>
    <property type="evidence" value="ECO:0007669"/>
    <property type="project" value="UniProtKB-UniRule"/>
</dbReference>
<dbReference type="CDD" id="cd06578">
    <property type="entry name" value="HemD"/>
    <property type="match status" value="1"/>
</dbReference>
<keyword evidence="5" id="KW-1185">Reference proteome</keyword>
<dbReference type="GO" id="GO:0000160">
    <property type="term" value="P:phosphorelay signal transduction system"/>
    <property type="evidence" value="ECO:0007669"/>
    <property type="project" value="InterPro"/>
</dbReference>
<dbReference type="InterPro" id="IPR001867">
    <property type="entry name" value="OmpR/PhoB-type_DNA-bd"/>
</dbReference>
<keyword evidence="1 2" id="KW-0238">DNA-binding</keyword>
<feature type="DNA-binding region" description="OmpR/PhoB-type" evidence="2">
    <location>
        <begin position="285"/>
        <end position="377"/>
    </location>
</feature>
<evidence type="ECO:0000313" key="5">
    <source>
        <dbReference type="Proteomes" id="UP000317422"/>
    </source>
</evidence>
<evidence type="ECO:0000256" key="2">
    <source>
        <dbReference type="PROSITE-ProRule" id="PRU01091"/>
    </source>
</evidence>
<dbReference type="GO" id="GO:0006780">
    <property type="term" value="P:uroporphyrinogen III biosynthetic process"/>
    <property type="evidence" value="ECO:0007669"/>
    <property type="project" value="InterPro"/>
</dbReference>
<dbReference type="PANTHER" id="PTHR40082">
    <property type="entry name" value="BLR5956 PROTEIN"/>
    <property type="match status" value="1"/>
</dbReference>
<sequence>MTTAAPEGAARLTASPAPLAGFTVGVTAAHRAEELSVLLRRRGAEVLHGPALRIAPLDDDRRLELATRELVARPADVTVVTSGVGLRGWIEACETWGLGEQLVAALRSSRLLARGSKATGALRAAGLPEAWSPPSESSDEVLQHLLARGVAGSRIAVQLHNGTLPEFRAALRAAGADVVAVPVYRCGAPLDTGPLDRLIDAAVGGEVDAVTFTSAPAAAGVLDRADGTGRGADLERALRGPVLAVSVGRVTAGPLTSRGLPTVWPERGRIGAQVRLLSEELAGRATTLTAAGRTLQLRGSAVVLDGEVIPLHPGPVRLLRELARQPGRVRGREELLSALGSRSGPHAVDTAVMRLRSALGDARLVQTVVKRGYRLAVDHTARTGEEEW</sequence>
<dbReference type="EMBL" id="VFQC01000001">
    <property type="protein sequence ID" value="TQN33408.1"/>
    <property type="molecule type" value="Genomic_DNA"/>
</dbReference>
<dbReference type="InterPro" id="IPR016032">
    <property type="entry name" value="Sig_transdc_resp-reg_C-effctor"/>
</dbReference>
<dbReference type="SUPFAM" id="SSF69618">
    <property type="entry name" value="HemD-like"/>
    <property type="match status" value="1"/>
</dbReference>
<dbReference type="Gene3D" id="3.40.50.10090">
    <property type="match status" value="2"/>
</dbReference>
<dbReference type="SUPFAM" id="SSF46894">
    <property type="entry name" value="C-terminal effector domain of the bipartite response regulators"/>
    <property type="match status" value="1"/>
</dbReference>
<organism evidence="4 5">
    <name type="scientific">Haloactinospora alba</name>
    <dbReference type="NCBI Taxonomy" id="405555"/>
    <lineage>
        <taxon>Bacteria</taxon>
        <taxon>Bacillati</taxon>
        <taxon>Actinomycetota</taxon>
        <taxon>Actinomycetes</taxon>
        <taxon>Streptosporangiales</taxon>
        <taxon>Nocardiopsidaceae</taxon>
        <taxon>Haloactinospora</taxon>
    </lineage>
</organism>
<dbReference type="RefSeq" id="WP_141924774.1">
    <property type="nucleotide sequence ID" value="NZ_VFQC01000001.1"/>
</dbReference>
<evidence type="ECO:0000256" key="1">
    <source>
        <dbReference type="ARBA" id="ARBA00023125"/>
    </source>
</evidence>
<dbReference type="InterPro" id="IPR039793">
    <property type="entry name" value="UROS/Hem4"/>
</dbReference>
<dbReference type="NCBIfam" id="NF005568">
    <property type="entry name" value="PRK07239.1"/>
    <property type="match status" value="1"/>
</dbReference>
<dbReference type="CDD" id="cd00383">
    <property type="entry name" value="trans_reg_C"/>
    <property type="match status" value="1"/>
</dbReference>
<dbReference type="AlphaFoldDB" id="A0A543NNJ5"/>
<evidence type="ECO:0000259" key="3">
    <source>
        <dbReference type="PROSITE" id="PS51755"/>
    </source>
</evidence>
<dbReference type="InterPro" id="IPR003754">
    <property type="entry name" value="4pyrrol_synth_uPrphyn_synth"/>
</dbReference>
<feature type="domain" description="OmpR/PhoB-type" evidence="3">
    <location>
        <begin position="285"/>
        <end position="377"/>
    </location>
</feature>
<reference evidence="4 5" key="1">
    <citation type="submission" date="2019-06" db="EMBL/GenBank/DDBJ databases">
        <title>Sequencing the genomes of 1000 actinobacteria strains.</title>
        <authorList>
            <person name="Klenk H.-P."/>
        </authorList>
    </citation>
    <scope>NUCLEOTIDE SEQUENCE [LARGE SCALE GENOMIC DNA]</scope>
    <source>
        <strain evidence="4 5">DSM 45015</strain>
    </source>
</reference>
<dbReference type="Gene3D" id="1.10.10.10">
    <property type="entry name" value="Winged helix-like DNA-binding domain superfamily/Winged helix DNA-binding domain"/>
    <property type="match status" value="1"/>
</dbReference>
<dbReference type="PROSITE" id="PS51755">
    <property type="entry name" value="OMPR_PHOB"/>
    <property type="match status" value="1"/>
</dbReference>
<proteinExistence type="predicted"/>
<protein>
    <submittedName>
        <fullName evidence="4">Uroporphyrinogen-III synthase</fullName>
    </submittedName>
</protein>
<dbReference type="Proteomes" id="UP000317422">
    <property type="component" value="Unassembled WGS sequence"/>
</dbReference>
<dbReference type="InterPro" id="IPR036388">
    <property type="entry name" value="WH-like_DNA-bd_sf"/>
</dbReference>
<comment type="caution">
    <text evidence="4">The sequence shown here is derived from an EMBL/GenBank/DDBJ whole genome shotgun (WGS) entry which is preliminary data.</text>
</comment>
<accession>A0A543NNJ5</accession>
<dbReference type="GO" id="GO:0006355">
    <property type="term" value="P:regulation of DNA-templated transcription"/>
    <property type="evidence" value="ECO:0007669"/>
    <property type="project" value="InterPro"/>
</dbReference>
<name>A0A543NNJ5_9ACTN</name>
<dbReference type="PANTHER" id="PTHR40082:SF1">
    <property type="entry name" value="BLR5956 PROTEIN"/>
    <property type="match status" value="1"/>
</dbReference>
<dbReference type="OrthoDB" id="213853at2"/>
<dbReference type="Pfam" id="PF02602">
    <property type="entry name" value="HEM4"/>
    <property type="match status" value="1"/>
</dbReference>
<dbReference type="GO" id="GO:0004852">
    <property type="term" value="F:uroporphyrinogen-III synthase activity"/>
    <property type="evidence" value="ECO:0007669"/>
    <property type="project" value="InterPro"/>
</dbReference>
<evidence type="ECO:0000313" key="4">
    <source>
        <dbReference type="EMBL" id="TQN33408.1"/>
    </source>
</evidence>
<gene>
    <name evidence="4" type="ORF">FHX37_3423</name>
</gene>